<evidence type="ECO:0000313" key="2">
    <source>
        <dbReference type="Proteomes" id="UP000004080"/>
    </source>
</evidence>
<dbReference type="STRING" id="1196324.A374_19480"/>
<dbReference type="AlphaFoldDB" id="I8AEA7"/>
<evidence type="ECO:0000313" key="1">
    <source>
        <dbReference type="EMBL" id="EIT83644.1"/>
    </source>
</evidence>
<dbReference type="EMBL" id="AKKV01000055">
    <property type="protein sequence ID" value="EIT83644.1"/>
    <property type="molecule type" value="Genomic_DNA"/>
</dbReference>
<organism evidence="1 2">
    <name type="scientific">Fictibacillus macauensis ZFHKF-1</name>
    <dbReference type="NCBI Taxonomy" id="1196324"/>
    <lineage>
        <taxon>Bacteria</taxon>
        <taxon>Bacillati</taxon>
        <taxon>Bacillota</taxon>
        <taxon>Bacilli</taxon>
        <taxon>Bacillales</taxon>
        <taxon>Fictibacillaceae</taxon>
        <taxon>Fictibacillus</taxon>
    </lineage>
</organism>
<sequence>MGRGFTMNNHITWEFADAEVSEAKVVETGQQLGFQLPQDYIVCVKVNGGASVEPEAFMAG</sequence>
<comment type="caution">
    <text evidence="1">The sequence shown here is derived from an EMBL/GenBank/DDBJ whole genome shotgun (WGS) entry which is preliminary data.</text>
</comment>
<gene>
    <name evidence="1" type="ORF">A374_19480</name>
</gene>
<dbReference type="SUPFAM" id="SSF160631">
    <property type="entry name" value="SMI1/KNR4-like"/>
    <property type="match status" value="1"/>
</dbReference>
<reference evidence="1 2" key="1">
    <citation type="journal article" date="2012" name="J. Bacteriol.">
        <title>Genome of Bacillus macauensis ZFHKF-1, a Long-Chain-Forming Bacterium.</title>
        <authorList>
            <person name="Cai L."/>
            <person name="Zhang T."/>
        </authorList>
    </citation>
    <scope>NUCLEOTIDE SEQUENCE [LARGE SCALE GENOMIC DNA]</scope>
    <source>
        <strain evidence="1 2">ZFHKF-1</strain>
    </source>
</reference>
<feature type="non-terminal residue" evidence="1">
    <location>
        <position position="60"/>
    </location>
</feature>
<proteinExistence type="predicted"/>
<protein>
    <submittedName>
        <fullName evidence="1">Uncharacterized protein</fullName>
    </submittedName>
</protein>
<accession>I8AEA7</accession>
<keyword evidence="2" id="KW-1185">Reference proteome</keyword>
<dbReference type="InterPro" id="IPR037883">
    <property type="entry name" value="Knr4/Smi1-like_sf"/>
</dbReference>
<dbReference type="Proteomes" id="UP000004080">
    <property type="component" value="Unassembled WGS sequence"/>
</dbReference>
<name>I8AEA7_9BACL</name>